<proteinExistence type="predicted"/>
<gene>
    <name evidence="1" type="ORF">FVB9532_03428</name>
</gene>
<dbReference type="Proteomes" id="UP000356253">
    <property type="component" value="Unassembled WGS sequence"/>
</dbReference>
<comment type="caution">
    <text evidence="1">The sequence shown here is derived from an EMBL/GenBank/DDBJ whole genome shotgun (WGS) entry which is preliminary data.</text>
</comment>
<reference evidence="1" key="1">
    <citation type="submission" date="2019-09" db="EMBL/GenBank/DDBJ databases">
        <authorList>
            <person name="Rodrigo-Torres L."/>
            <person name="Arahal R. D."/>
            <person name="Lucena T."/>
        </authorList>
    </citation>
    <scope>NUCLEOTIDE SEQUENCE</scope>
    <source>
        <strain evidence="1">ISS653</strain>
    </source>
</reference>
<evidence type="ECO:0000313" key="1">
    <source>
        <dbReference type="EMBL" id="VVV02132.1"/>
    </source>
</evidence>
<protein>
    <submittedName>
        <fullName evidence="1">Uncharacterized protein</fullName>
    </submittedName>
</protein>
<accession>A0AC61YC99</accession>
<keyword evidence="2" id="KW-1185">Reference proteome</keyword>
<sequence length="43" mass="4933">MRNTFEYKNAGTESFKNGKVKVTSISYNEEGCIGYIDLNYNFS</sequence>
<name>A0AC61YC99_9FLAO</name>
<organism evidence="1 2">
    <name type="scientific">Mesonia oceanica</name>
    <dbReference type="NCBI Taxonomy" id="2687242"/>
    <lineage>
        <taxon>Bacteria</taxon>
        <taxon>Pseudomonadati</taxon>
        <taxon>Bacteroidota</taxon>
        <taxon>Flavobacteriia</taxon>
        <taxon>Flavobacteriales</taxon>
        <taxon>Flavobacteriaceae</taxon>
        <taxon>Mesonia</taxon>
    </lineage>
</organism>
<dbReference type="EMBL" id="CABVMM010000015">
    <property type="protein sequence ID" value="VVV02132.1"/>
    <property type="molecule type" value="Genomic_DNA"/>
</dbReference>
<evidence type="ECO:0000313" key="2">
    <source>
        <dbReference type="Proteomes" id="UP000356253"/>
    </source>
</evidence>